<feature type="domain" description="Small ribosomal subunit protein uS4 N-terminal" evidence="10">
    <location>
        <begin position="3"/>
        <end position="91"/>
    </location>
</feature>
<organism evidence="11 13">
    <name type="scientific">Faecalibaculum rodentium</name>
    <dbReference type="NCBI Taxonomy" id="1702221"/>
    <lineage>
        <taxon>Bacteria</taxon>
        <taxon>Bacillati</taxon>
        <taxon>Bacillota</taxon>
        <taxon>Erysipelotrichia</taxon>
        <taxon>Erysipelotrichales</taxon>
        <taxon>Erysipelotrichaceae</taxon>
        <taxon>Faecalibaculum</taxon>
    </lineage>
</organism>
<evidence type="ECO:0000256" key="5">
    <source>
        <dbReference type="ARBA" id="ARBA00023274"/>
    </source>
</evidence>
<dbReference type="InterPro" id="IPR002942">
    <property type="entry name" value="S4_RNA-bd"/>
</dbReference>
<dbReference type="Proteomes" id="UP000069771">
    <property type="component" value="Chromosome"/>
</dbReference>
<evidence type="ECO:0000256" key="3">
    <source>
        <dbReference type="ARBA" id="ARBA00022884"/>
    </source>
</evidence>
<dbReference type="NCBIfam" id="NF003717">
    <property type="entry name" value="PRK05327.1"/>
    <property type="match status" value="1"/>
</dbReference>
<keyword evidence="3 7" id="KW-0694">RNA-binding</keyword>
<dbReference type="SUPFAM" id="SSF55174">
    <property type="entry name" value="Alpha-L RNA-binding motif"/>
    <property type="match status" value="1"/>
</dbReference>
<dbReference type="EMBL" id="MPJZ01000042">
    <property type="protein sequence ID" value="OLU45920.1"/>
    <property type="molecule type" value="Genomic_DNA"/>
</dbReference>
<dbReference type="InterPro" id="IPR018079">
    <property type="entry name" value="Ribosomal_uS4_CS"/>
</dbReference>
<evidence type="ECO:0000313" key="14">
    <source>
        <dbReference type="Proteomes" id="UP000186758"/>
    </source>
</evidence>
<evidence type="ECO:0000256" key="6">
    <source>
        <dbReference type="ARBA" id="ARBA00035254"/>
    </source>
</evidence>
<dbReference type="PROSITE" id="PS00632">
    <property type="entry name" value="RIBOSOMAL_S4"/>
    <property type="match status" value="1"/>
</dbReference>
<feature type="domain" description="RNA-binding S4" evidence="9">
    <location>
        <begin position="92"/>
        <end position="156"/>
    </location>
</feature>
<evidence type="ECO:0000313" key="13">
    <source>
        <dbReference type="Proteomes" id="UP000069771"/>
    </source>
</evidence>
<evidence type="ECO:0000259" key="9">
    <source>
        <dbReference type="SMART" id="SM00363"/>
    </source>
</evidence>
<dbReference type="SMART" id="SM00363">
    <property type="entry name" value="S4"/>
    <property type="match status" value="1"/>
</dbReference>
<dbReference type="InterPro" id="IPR022801">
    <property type="entry name" value="Ribosomal_uS4"/>
</dbReference>
<dbReference type="GO" id="GO:0003735">
    <property type="term" value="F:structural constituent of ribosome"/>
    <property type="evidence" value="ECO:0007669"/>
    <property type="project" value="InterPro"/>
</dbReference>
<dbReference type="PATRIC" id="fig|1702221.3.peg.1907"/>
<dbReference type="InterPro" id="IPR001912">
    <property type="entry name" value="Ribosomal_uS4_N"/>
</dbReference>
<evidence type="ECO:0000256" key="2">
    <source>
        <dbReference type="ARBA" id="ARBA00022730"/>
    </source>
</evidence>
<sequence length="202" mass="23309">MSRNTGSTWKKSRRLGFSILGTGEELARRNYAPGQHGRNRRPKMTNYGLQLQEKQRIRHTYQLTEKQFFNTYQKASRKAGAAGENLLVMLESRLDNLVYRMGFANTRRGARQLVSHGHVLVNGKKVDIPSYQCKPGDVIEIRERSRNMKAIAEALEAAVSLVDFVDVDKDNKKGTYVRYPERNELFQSQPINELLVVEFYNR</sequence>
<dbReference type="KEGG" id="fro:AALO17_19580"/>
<gene>
    <name evidence="7" type="primary">rpsD</name>
    <name evidence="11" type="ORF">AALO17_19580</name>
    <name evidence="12" type="ORF">BO223_03990</name>
</gene>
<dbReference type="InterPro" id="IPR005709">
    <property type="entry name" value="Ribosomal_uS4_bac-type"/>
</dbReference>
<dbReference type="EMBL" id="CP011391">
    <property type="protein sequence ID" value="AMK55092.1"/>
    <property type="molecule type" value="Genomic_DNA"/>
</dbReference>
<comment type="subunit">
    <text evidence="7">Part of the 30S ribosomal subunit. Contacts protein S5. The interaction surface between S4 and S5 is involved in control of translational fidelity.</text>
</comment>
<dbReference type="GO" id="GO:0042274">
    <property type="term" value="P:ribosomal small subunit biogenesis"/>
    <property type="evidence" value="ECO:0007669"/>
    <property type="project" value="TreeGrafter"/>
</dbReference>
<comment type="similarity">
    <text evidence="1 7 8">Belongs to the universal ribosomal protein uS4 family.</text>
</comment>
<keyword evidence="4 7" id="KW-0689">Ribosomal protein</keyword>
<keyword evidence="13" id="KW-1185">Reference proteome</keyword>
<evidence type="ECO:0000256" key="7">
    <source>
        <dbReference type="HAMAP-Rule" id="MF_01306"/>
    </source>
</evidence>
<dbReference type="STRING" id="1702221.AALO17_19580"/>
<evidence type="ECO:0000256" key="4">
    <source>
        <dbReference type="ARBA" id="ARBA00022980"/>
    </source>
</evidence>
<dbReference type="PANTHER" id="PTHR11831">
    <property type="entry name" value="30S 40S RIBOSOMAL PROTEIN"/>
    <property type="match status" value="1"/>
</dbReference>
<dbReference type="PROSITE" id="PS50889">
    <property type="entry name" value="S4"/>
    <property type="match status" value="1"/>
</dbReference>
<dbReference type="RefSeq" id="WP_067558333.1">
    <property type="nucleotide sequence ID" value="NZ_CAJTBG010000008.1"/>
</dbReference>
<dbReference type="CDD" id="cd00165">
    <property type="entry name" value="S4"/>
    <property type="match status" value="1"/>
</dbReference>
<evidence type="ECO:0000259" key="10">
    <source>
        <dbReference type="SMART" id="SM01390"/>
    </source>
</evidence>
<dbReference type="GeneID" id="78478566"/>
<evidence type="ECO:0000256" key="1">
    <source>
        <dbReference type="ARBA" id="ARBA00007465"/>
    </source>
</evidence>
<dbReference type="OrthoDB" id="9803672at2"/>
<evidence type="ECO:0000313" key="11">
    <source>
        <dbReference type="EMBL" id="AMK55092.1"/>
    </source>
</evidence>
<name>A0A140DWR5_9FIRM</name>
<evidence type="ECO:0000313" key="12">
    <source>
        <dbReference type="EMBL" id="OLU45920.1"/>
    </source>
</evidence>
<dbReference type="Gene3D" id="1.10.1050.10">
    <property type="entry name" value="Ribosomal Protein S4 Delta 41, Chain A, domain 1"/>
    <property type="match status" value="1"/>
</dbReference>
<dbReference type="GO" id="GO:0015935">
    <property type="term" value="C:small ribosomal subunit"/>
    <property type="evidence" value="ECO:0007669"/>
    <property type="project" value="InterPro"/>
</dbReference>
<keyword evidence="2 7" id="KW-0699">rRNA-binding</keyword>
<dbReference type="FunFam" id="3.10.290.10:FF:000001">
    <property type="entry name" value="30S ribosomal protein S4"/>
    <property type="match status" value="1"/>
</dbReference>
<dbReference type="GO" id="GO:0006412">
    <property type="term" value="P:translation"/>
    <property type="evidence" value="ECO:0007669"/>
    <property type="project" value="UniProtKB-UniRule"/>
</dbReference>
<dbReference type="GO" id="GO:0019843">
    <property type="term" value="F:rRNA binding"/>
    <property type="evidence" value="ECO:0007669"/>
    <property type="project" value="UniProtKB-UniRule"/>
</dbReference>
<dbReference type="SMART" id="SM01390">
    <property type="entry name" value="Ribosomal_S4"/>
    <property type="match status" value="1"/>
</dbReference>
<dbReference type="Pfam" id="PF00163">
    <property type="entry name" value="Ribosomal_S4"/>
    <property type="match status" value="1"/>
</dbReference>
<comment type="function">
    <text evidence="7">One of the primary rRNA binding proteins, it binds directly to 16S rRNA where it nucleates assembly of the body of the 30S subunit.</text>
</comment>
<reference evidence="12 14" key="2">
    <citation type="submission" date="2016-11" db="EMBL/GenBank/DDBJ databases">
        <title>Description of two novel members of the family Erysipelotrichaceae: Ileibacterium lipovorans gen. nov., sp. nov. and Dubosiella newyorkensis, gen. nov., sp. nov.</title>
        <authorList>
            <person name="Cox L.M."/>
            <person name="Sohn J."/>
            <person name="Tyrrell K.L."/>
            <person name="Citron D.M."/>
            <person name="Lawson P.A."/>
            <person name="Patel N.B."/>
            <person name="Iizumi T."/>
            <person name="Perez-Perez G.I."/>
            <person name="Goldstein E.J."/>
            <person name="Blaser M.J."/>
        </authorList>
    </citation>
    <scope>NUCLEOTIDE SEQUENCE [LARGE SCALE GENOMIC DNA]</scope>
    <source>
        <strain evidence="12 14">NYU-BL-K8</strain>
    </source>
</reference>
<proteinExistence type="inferred from homology"/>
<reference evidence="11 13" key="1">
    <citation type="journal article" date="2016" name="Gut Pathog.">
        <title>Whole genome sequencing of "Faecalibaculum rodentium" ALO17, isolated from C57BL/6J laboratory mouse feces.</title>
        <authorList>
            <person name="Lim S."/>
            <person name="Chang D.H."/>
            <person name="Ahn S."/>
            <person name="Kim B.C."/>
        </authorList>
    </citation>
    <scope>NUCLEOTIDE SEQUENCE [LARGE SCALE GENOMIC DNA]</scope>
    <source>
        <strain evidence="11 13">Alo17</strain>
    </source>
</reference>
<dbReference type="InterPro" id="IPR036986">
    <property type="entry name" value="S4_RNA-bd_sf"/>
</dbReference>
<keyword evidence="5 7" id="KW-0687">Ribonucleoprotein</keyword>
<dbReference type="Gene3D" id="3.10.290.10">
    <property type="entry name" value="RNA-binding S4 domain"/>
    <property type="match status" value="1"/>
</dbReference>
<dbReference type="PANTHER" id="PTHR11831:SF4">
    <property type="entry name" value="SMALL RIBOSOMAL SUBUNIT PROTEIN US4M"/>
    <property type="match status" value="1"/>
</dbReference>
<dbReference type="Proteomes" id="UP000186758">
    <property type="component" value="Unassembled WGS sequence"/>
</dbReference>
<evidence type="ECO:0000256" key="8">
    <source>
        <dbReference type="RuleBase" id="RU003699"/>
    </source>
</evidence>
<dbReference type="HAMAP" id="MF_01306_B">
    <property type="entry name" value="Ribosomal_uS4_B"/>
    <property type="match status" value="1"/>
</dbReference>
<dbReference type="Pfam" id="PF01479">
    <property type="entry name" value="S4"/>
    <property type="match status" value="1"/>
</dbReference>
<dbReference type="NCBIfam" id="TIGR01017">
    <property type="entry name" value="rpsD_bact"/>
    <property type="match status" value="1"/>
</dbReference>
<protein>
    <recommendedName>
        <fullName evidence="6 7">Small ribosomal subunit protein uS4</fullName>
    </recommendedName>
</protein>
<accession>A0A140DWR5</accession>
<comment type="function">
    <text evidence="7">With S5 and S12 plays an important role in translational accuracy.</text>
</comment>
<dbReference type="AlphaFoldDB" id="A0A140DWR5"/>